<dbReference type="SUPFAM" id="SSF52540">
    <property type="entry name" value="P-loop containing nucleoside triphosphate hydrolases"/>
    <property type="match status" value="1"/>
</dbReference>
<dbReference type="AlphaFoldDB" id="A0A7X5LLQ1"/>
<proteinExistence type="predicted"/>
<evidence type="ECO:0000313" key="2">
    <source>
        <dbReference type="Proteomes" id="UP000470213"/>
    </source>
</evidence>
<organism evidence="1 2">
    <name type="scientific">Alteromonas profundi</name>
    <dbReference type="NCBI Taxonomy" id="2696062"/>
    <lineage>
        <taxon>Bacteria</taxon>
        <taxon>Pseudomonadati</taxon>
        <taxon>Pseudomonadota</taxon>
        <taxon>Gammaproteobacteria</taxon>
        <taxon>Alteromonadales</taxon>
        <taxon>Alteromonadaceae</taxon>
        <taxon>Alteromonas/Salinimonas group</taxon>
        <taxon>Alteromonas</taxon>
    </lineage>
</organism>
<name>A0A7X5LLQ1_9ALTE</name>
<reference evidence="1 2" key="1">
    <citation type="submission" date="2020-01" db="EMBL/GenBank/DDBJ databases">
        <authorList>
            <person name="Chen J."/>
            <person name="Zhu S."/>
            <person name="Yang J."/>
        </authorList>
    </citation>
    <scope>NUCLEOTIDE SEQUENCE [LARGE SCALE GENOMIC DNA]</scope>
    <source>
        <strain evidence="1 2">345S023</strain>
    </source>
</reference>
<dbReference type="Proteomes" id="UP000470213">
    <property type="component" value="Unassembled WGS sequence"/>
</dbReference>
<sequence length="291" mass="33168">MVTSTHSTRATVTCLTSLSHSGSTVFSMALACHQNTVSLGEIYQVLRKGPQFWLYATENTCSCGQPASTCDFWGPTLRKLLAEDIVSPTSPHYFQNAYRLLLREFARIYTTDMRAIDTSKGVKHLKLLADDTQIDPTVVFLIRDVRSYACSQTRLARSQNRKGVKKVKGHHWYQMLRWHKDNKQRESLLASLGLPYITAGYEPFCFDPPAILSLTDDFLALPKRQESANLAQSKHHVLFGNPMRNCETRKKKVHYDHRWFNETDYLAPAALLPFVMKYNKQKVYGEGKGKG</sequence>
<evidence type="ECO:0008006" key="3">
    <source>
        <dbReference type="Google" id="ProtNLM"/>
    </source>
</evidence>
<accession>A0A7X5LLQ1</accession>
<dbReference type="EMBL" id="JAAAWN010000013">
    <property type="protein sequence ID" value="NDV91673.1"/>
    <property type="molecule type" value="Genomic_DNA"/>
</dbReference>
<dbReference type="RefSeq" id="WP_163085624.1">
    <property type="nucleotide sequence ID" value="NZ_JAAAWN010000013.1"/>
</dbReference>
<dbReference type="Gene3D" id="3.40.50.300">
    <property type="entry name" value="P-loop containing nucleotide triphosphate hydrolases"/>
    <property type="match status" value="1"/>
</dbReference>
<gene>
    <name evidence="1" type="ORF">GTH32_10810</name>
</gene>
<protein>
    <recommendedName>
        <fullName evidence="3">Sulfotransferase family protein</fullName>
    </recommendedName>
</protein>
<evidence type="ECO:0000313" key="1">
    <source>
        <dbReference type="EMBL" id="NDV91673.1"/>
    </source>
</evidence>
<keyword evidence="2" id="KW-1185">Reference proteome</keyword>
<dbReference type="InterPro" id="IPR027417">
    <property type="entry name" value="P-loop_NTPase"/>
</dbReference>
<comment type="caution">
    <text evidence="1">The sequence shown here is derived from an EMBL/GenBank/DDBJ whole genome shotgun (WGS) entry which is preliminary data.</text>
</comment>